<dbReference type="PANTHER" id="PTHR12463">
    <property type="entry name" value="OXYGENASE-RELATED"/>
    <property type="match status" value="1"/>
</dbReference>
<keyword evidence="3" id="KW-1185">Reference proteome</keyword>
<dbReference type="Pfam" id="PF13532">
    <property type="entry name" value="2OG-FeII_Oxy_2"/>
    <property type="match status" value="1"/>
</dbReference>
<dbReference type="GO" id="GO:0070988">
    <property type="term" value="P:demethylation"/>
    <property type="evidence" value="ECO:0007669"/>
    <property type="project" value="InterPro"/>
</dbReference>
<dbReference type="Proteomes" id="UP000003835">
    <property type="component" value="Unassembled WGS sequence"/>
</dbReference>
<dbReference type="InterPro" id="IPR027450">
    <property type="entry name" value="AlkB-like"/>
</dbReference>
<dbReference type="GO" id="GO:0032451">
    <property type="term" value="F:demethylase activity"/>
    <property type="evidence" value="ECO:0007669"/>
    <property type="project" value="TreeGrafter"/>
</dbReference>
<dbReference type="InterPro" id="IPR032857">
    <property type="entry name" value="ALKBH4"/>
</dbReference>
<organism evidence="2 3">
    <name type="scientific">Coleofasciculus chthonoplastes PCC 7420</name>
    <dbReference type="NCBI Taxonomy" id="118168"/>
    <lineage>
        <taxon>Bacteria</taxon>
        <taxon>Bacillati</taxon>
        <taxon>Cyanobacteriota</taxon>
        <taxon>Cyanophyceae</taxon>
        <taxon>Coleofasciculales</taxon>
        <taxon>Coleofasciculaceae</taxon>
        <taxon>Coleofasciculus</taxon>
    </lineage>
</organism>
<dbReference type="AlphaFoldDB" id="B4VHI5"/>
<evidence type="ECO:0000259" key="1">
    <source>
        <dbReference type="PROSITE" id="PS51471"/>
    </source>
</evidence>
<dbReference type="PANTHER" id="PTHR12463:SF1">
    <property type="entry name" value="2-OXOGLUTARATE AND FE-DEPENDENT OXYGENASE FAMILY PROTEIN"/>
    <property type="match status" value="1"/>
</dbReference>
<reference evidence="2 3" key="1">
    <citation type="submission" date="2008-07" db="EMBL/GenBank/DDBJ databases">
        <authorList>
            <person name="Tandeau de Marsac N."/>
            <person name="Ferriera S."/>
            <person name="Johnson J."/>
            <person name="Kravitz S."/>
            <person name="Beeson K."/>
            <person name="Sutton G."/>
            <person name="Rogers Y.-H."/>
            <person name="Friedman R."/>
            <person name="Frazier M."/>
            <person name="Venter J.C."/>
        </authorList>
    </citation>
    <scope>NUCLEOTIDE SEQUENCE [LARGE SCALE GENOMIC DNA]</scope>
    <source>
        <strain evidence="2 3">PCC 7420</strain>
    </source>
</reference>
<dbReference type="InterPro" id="IPR037151">
    <property type="entry name" value="AlkB-like_sf"/>
</dbReference>
<protein>
    <submittedName>
        <fullName evidence="2">Oxidoreductase, 2OG-Fe(II) oxygenase family</fullName>
    </submittedName>
</protein>
<gene>
    <name evidence="2" type="ORF">MC7420_7034</name>
</gene>
<dbReference type="OrthoDB" id="278699at2"/>
<accession>B4VHI5</accession>
<dbReference type="EMBL" id="DS989841">
    <property type="protein sequence ID" value="EDX78381.1"/>
    <property type="molecule type" value="Genomic_DNA"/>
</dbReference>
<dbReference type="eggNOG" id="COG3145">
    <property type="taxonomic scope" value="Bacteria"/>
</dbReference>
<dbReference type="Gene3D" id="2.60.120.590">
    <property type="entry name" value="Alpha-ketoglutarate-dependent dioxygenase AlkB-like"/>
    <property type="match status" value="1"/>
</dbReference>
<name>B4VHI5_9CYAN</name>
<feature type="domain" description="Fe2OG dioxygenase" evidence="1">
    <location>
        <begin position="101"/>
        <end position="203"/>
    </location>
</feature>
<dbReference type="GO" id="GO:0016491">
    <property type="term" value="F:oxidoreductase activity"/>
    <property type="evidence" value="ECO:0007669"/>
    <property type="project" value="TreeGrafter"/>
</dbReference>
<evidence type="ECO:0000313" key="3">
    <source>
        <dbReference type="Proteomes" id="UP000003835"/>
    </source>
</evidence>
<sequence>MIPSSKSLNFDVDPKSDFIVPEIPGLNLIHDYINTQEQNQLLEIIDQQEWSTQLKRRVQHYGYRYEYQKRTLTSASYLGELPNWANQLGQRLVRDRVTPTPPDQLIINEYLPGQGITNHVDCVPCFGNTIISLSLGSCCVMNLTHLPTQTQIPVLLLPGSLLILQRVARYQWQHGIPARKNDKYQGREFGRSRRVSLTFREVVFPYK</sequence>
<dbReference type="PROSITE" id="PS51471">
    <property type="entry name" value="FE2OG_OXY"/>
    <property type="match status" value="1"/>
</dbReference>
<dbReference type="HOGENOM" id="CLU_052246_3_0_3"/>
<dbReference type="InterPro" id="IPR005123">
    <property type="entry name" value="Oxoglu/Fe-dep_dioxygenase_dom"/>
</dbReference>
<dbReference type="RefSeq" id="WP_006097841.1">
    <property type="nucleotide sequence ID" value="NZ_DS989841.1"/>
</dbReference>
<dbReference type="STRING" id="118168.MC7420_7034"/>
<proteinExistence type="predicted"/>
<evidence type="ECO:0000313" key="2">
    <source>
        <dbReference type="EMBL" id="EDX78381.1"/>
    </source>
</evidence>
<dbReference type="SUPFAM" id="SSF51197">
    <property type="entry name" value="Clavaminate synthase-like"/>
    <property type="match status" value="1"/>
</dbReference>